<protein>
    <submittedName>
        <fullName evidence="3">S9 family peptidase</fullName>
    </submittedName>
</protein>
<comment type="caution">
    <text evidence="3">The sequence shown here is derived from an EMBL/GenBank/DDBJ whole genome shotgun (WGS) entry which is preliminary data.</text>
</comment>
<dbReference type="GO" id="GO:0004252">
    <property type="term" value="F:serine-type endopeptidase activity"/>
    <property type="evidence" value="ECO:0007669"/>
    <property type="project" value="TreeGrafter"/>
</dbReference>
<evidence type="ECO:0000259" key="2">
    <source>
        <dbReference type="Pfam" id="PF00326"/>
    </source>
</evidence>
<dbReference type="Pfam" id="PF00326">
    <property type="entry name" value="Peptidase_S9"/>
    <property type="match status" value="1"/>
</dbReference>
<evidence type="ECO:0000313" key="4">
    <source>
        <dbReference type="Proteomes" id="UP000544054"/>
    </source>
</evidence>
<name>A0A7Y0FUD8_9FLAO</name>
<evidence type="ECO:0000313" key="3">
    <source>
        <dbReference type="EMBL" id="NML72434.1"/>
    </source>
</evidence>
<keyword evidence="1" id="KW-0378">Hydrolase</keyword>
<keyword evidence="4" id="KW-1185">Reference proteome</keyword>
<accession>A0A7Y0FUD8</accession>
<sequence>MAINVNRLLILLLIFLGIVCYGTARKDSLQDKASKYYNIAVNQVSDNGEWLVATKVYRRNYDTAMVMRTHKSGVKAVIGTLTKMTQYSFVKDDQLLASGQGRAVLWNLNTGKKKEVKISSDHHEAENITQSGVLEKGEKYFLLTKDSVLHLYNARSELLTAIGGVQYFRVDKSGTKLFIVKKTGHKTELICYADKKLSSLYKTSDAMTSMEEIPSGNLLIVKEKIKRGTSNEGRFQKVVFVDVLKGELMFPDIGEAAQSEYLRFTEIQNGKKIMITGIKHIPAEKGTVDIWYGNDGNLEAKEEGTSVLRYWMWEKGGNTIKKVPSDRFSMVVSLDSPNYFLMFNRDELQNYTTLFPLIHAYIYDLKNDSYKDLGIMQAEISVSNGGAYFLYKNTDERWVLVNMKTFDMLPLVKEDLKKAFFSPDGQTIFFESSSDLWKYDIKTGRFTALNMDHNNEVKILTKKENDLYPETGYNFRKSTVDVNLPVLLSVTKKGSIEKAFFKWDNGRLKKIMASSKSNITWYKTGQSLDDAVYVEESLHYPPRMVYKETGKENASVIFQSNTQDTTSALIRRDIISFKNTDNQPLKGLLYYPIGYTEDKKYPMIVHIYEVQSRNPNQYLSPLNNFPVGFDIKKLLEQGYFVYLPDIVNGSLGVGWSALDCVESSLDALKDHPNVDLGNVGLIGHSFGGYRTNFIATRSNRFKTYISGAGAADLTRMYFSYNETSSTPFYWQFEEGQYNMHSSFAENKKLYVENNPIENVHKVSAPILLWTGMEDKRIVWDQTMEFYIGLKRNKKGVVALFYPGEAHVFTTGSEAEKDLALKIQDWWDYFLKGKKQIPWIEKQMKNSPSTFVFYKNN</sequence>
<dbReference type="RefSeq" id="WP_169236885.1">
    <property type="nucleotide sequence ID" value="NZ_JABBGI010000056.1"/>
</dbReference>
<dbReference type="SUPFAM" id="SSF53474">
    <property type="entry name" value="alpha/beta-Hydrolases"/>
    <property type="match status" value="1"/>
</dbReference>
<dbReference type="Gene3D" id="3.40.50.1820">
    <property type="entry name" value="alpha/beta hydrolase"/>
    <property type="match status" value="1"/>
</dbReference>
<dbReference type="EMBL" id="JABBGI010000056">
    <property type="protein sequence ID" value="NML72434.1"/>
    <property type="molecule type" value="Genomic_DNA"/>
</dbReference>
<dbReference type="InterPro" id="IPR029058">
    <property type="entry name" value="AB_hydrolase_fold"/>
</dbReference>
<dbReference type="AlphaFoldDB" id="A0A7Y0FUD8"/>
<proteinExistence type="predicted"/>
<dbReference type="InterPro" id="IPR001375">
    <property type="entry name" value="Peptidase_S9_cat"/>
</dbReference>
<organism evidence="3 4">
    <name type="scientific">Chryseobacterium antibioticum</name>
    <dbReference type="NCBI Taxonomy" id="2728847"/>
    <lineage>
        <taxon>Bacteria</taxon>
        <taxon>Pseudomonadati</taxon>
        <taxon>Bacteroidota</taxon>
        <taxon>Flavobacteriia</taxon>
        <taxon>Flavobacteriales</taxon>
        <taxon>Weeksellaceae</taxon>
        <taxon>Chryseobacterium group</taxon>
        <taxon>Chryseobacterium</taxon>
    </lineage>
</organism>
<dbReference type="GO" id="GO:0006508">
    <property type="term" value="P:proteolysis"/>
    <property type="evidence" value="ECO:0007669"/>
    <property type="project" value="InterPro"/>
</dbReference>
<dbReference type="SUPFAM" id="SSF82171">
    <property type="entry name" value="DPP6 N-terminal domain-like"/>
    <property type="match status" value="1"/>
</dbReference>
<dbReference type="PANTHER" id="PTHR42776">
    <property type="entry name" value="SERINE PEPTIDASE S9 FAMILY MEMBER"/>
    <property type="match status" value="1"/>
</dbReference>
<dbReference type="PANTHER" id="PTHR42776:SF4">
    <property type="entry name" value="ACYLAMINO-ACID-RELEASING ENZYME"/>
    <property type="match status" value="1"/>
</dbReference>
<evidence type="ECO:0000256" key="1">
    <source>
        <dbReference type="ARBA" id="ARBA00022801"/>
    </source>
</evidence>
<reference evidence="3 4" key="1">
    <citation type="submission" date="2020-04" db="EMBL/GenBank/DDBJ databases">
        <title>Chryseobacterium sp. RP-3-3 sp. nov., isolated from Jeju soil.</title>
        <authorList>
            <person name="Dahal R.H."/>
        </authorList>
    </citation>
    <scope>NUCLEOTIDE SEQUENCE [LARGE SCALE GENOMIC DNA]</scope>
    <source>
        <strain evidence="3 4">RP-3-3</strain>
    </source>
</reference>
<dbReference type="Proteomes" id="UP000544054">
    <property type="component" value="Unassembled WGS sequence"/>
</dbReference>
<gene>
    <name evidence="3" type="ORF">HHL23_22010</name>
</gene>
<feature type="domain" description="Peptidase S9 prolyl oligopeptidase catalytic" evidence="2">
    <location>
        <begin position="665"/>
        <end position="831"/>
    </location>
</feature>